<reference evidence="2" key="1">
    <citation type="submission" date="2016-10" db="EMBL/GenBank/DDBJ databases">
        <authorList>
            <person name="Varghese N."/>
            <person name="Submissions S."/>
        </authorList>
    </citation>
    <scope>NUCLEOTIDE SEQUENCE [LARGE SCALE GENOMIC DNA]</scope>
    <source>
        <strain evidence="2">2SM5</strain>
    </source>
</reference>
<dbReference type="SMART" id="SM00671">
    <property type="entry name" value="SEL1"/>
    <property type="match status" value="2"/>
</dbReference>
<evidence type="ECO:0000313" key="2">
    <source>
        <dbReference type="Proteomes" id="UP000243426"/>
    </source>
</evidence>
<name>A0A1H1R1A8_9GAMM</name>
<dbReference type="SUPFAM" id="SSF81901">
    <property type="entry name" value="HCP-like"/>
    <property type="match status" value="1"/>
</dbReference>
<dbReference type="Gene3D" id="1.25.40.10">
    <property type="entry name" value="Tetratricopeptide repeat domain"/>
    <property type="match status" value="1"/>
</dbReference>
<proteinExistence type="predicted"/>
<organism evidence="1 2">
    <name type="scientific">Halopseudomonas litoralis</name>
    <dbReference type="NCBI Taxonomy" id="797277"/>
    <lineage>
        <taxon>Bacteria</taxon>
        <taxon>Pseudomonadati</taxon>
        <taxon>Pseudomonadota</taxon>
        <taxon>Gammaproteobacteria</taxon>
        <taxon>Pseudomonadales</taxon>
        <taxon>Pseudomonadaceae</taxon>
        <taxon>Halopseudomonas</taxon>
    </lineage>
</organism>
<dbReference type="InterPro" id="IPR052945">
    <property type="entry name" value="Mitotic_Regulator"/>
</dbReference>
<dbReference type="InterPro" id="IPR011990">
    <property type="entry name" value="TPR-like_helical_dom_sf"/>
</dbReference>
<gene>
    <name evidence="1" type="ORF">SAMN05216198_1633</name>
</gene>
<sequence length="168" mass="18686">MAHLMVCQIQFKGRTVDAISLDTAILITGISKRTLWRRVTEGQLTRLETDERGRAMVAFSEIAPQINIPIEPEDYELLVDADAGDADAQNDLAQLLIDINLLDMGMHWLKQAVDQEHPDAMHNLAKLHFKGIGVPKDENAGLMWLAKASAHGHVIARQQMDALVSRTN</sequence>
<dbReference type="Pfam" id="PF08238">
    <property type="entry name" value="Sel1"/>
    <property type="match status" value="2"/>
</dbReference>
<dbReference type="AlphaFoldDB" id="A0A1H1R1A8"/>
<dbReference type="EMBL" id="LT629748">
    <property type="protein sequence ID" value="SDS29537.1"/>
    <property type="molecule type" value="Genomic_DNA"/>
</dbReference>
<dbReference type="InterPro" id="IPR006597">
    <property type="entry name" value="Sel1-like"/>
</dbReference>
<dbReference type="STRING" id="797277.SAMN05216198_1633"/>
<dbReference type="Proteomes" id="UP000243426">
    <property type="component" value="Chromosome I"/>
</dbReference>
<dbReference type="PANTHER" id="PTHR43628">
    <property type="entry name" value="ACTIVATOR OF C KINASE PROTEIN 1-RELATED"/>
    <property type="match status" value="1"/>
</dbReference>
<keyword evidence="2" id="KW-1185">Reference proteome</keyword>
<dbReference type="PANTHER" id="PTHR43628:SF1">
    <property type="entry name" value="CHITIN SYNTHASE REGULATORY FACTOR 2-RELATED"/>
    <property type="match status" value="1"/>
</dbReference>
<accession>A0A1H1R1A8</accession>
<evidence type="ECO:0000313" key="1">
    <source>
        <dbReference type="EMBL" id="SDS29537.1"/>
    </source>
</evidence>
<protein>
    <submittedName>
        <fullName evidence="1">Sel1 repeat-containing protein</fullName>
    </submittedName>
</protein>